<feature type="domain" description="Gfo/Idh/MocA-like oxidoreductase N-terminal" evidence="3">
    <location>
        <begin position="1"/>
        <end position="108"/>
    </location>
</feature>
<protein>
    <submittedName>
        <fullName evidence="5">Uncharacterized oxidoreductase yvaA</fullName>
        <ecNumber evidence="5">1.-.-.-</ecNumber>
    </submittedName>
</protein>
<evidence type="ECO:0000313" key="5">
    <source>
        <dbReference type="EMBL" id="SQA78046.1"/>
    </source>
</evidence>
<comment type="similarity">
    <text evidence="1">Belongs to the Gfo/Idh/MocA family.</text>
</comment>
<dbReference type="InterPro" id="IPR036291">
    <property type="entry name" value="NAD(P)-bd_dom_sf"/>
</dbReference>
<dbReference type="EMBL" id="UARG01000017">
    <property type="protein sequence ID" value="SQA78046.1"/>
    <property type="molecule type" value="Genomic_DNA"/>
</dbReference>
<evidence type="ECO:0000256" key="1">
    <source>
        <dbReference type="ARBA" id="ARBA00010928"/>
    </source>
</evidence>
<proteinExistence type="inferred from homology"/>
<name>A0A2X2RA22_CAPOC</name>
<evidence type="ECO:0000256" key="2">
    <source>
        <dbReference type="ARBA" id="ARBA00023002"/>
    </source>
</evidence>
<dbReference type="Proteomes" id="UP000249891">
    <property type="component" value="Unassembled WGS sequence"/>
</dbReference>
<dbReference type="Pfam" id="PF01408">
    <property type="entry name" value="GFO_IDH_MocA"/>
    <property type="match status" value="1"/>
</dbReference>
<dbReference type="PANTHER" id="PTHR42840">
    <property type="entry name" value="NAD(P)-BINDING ROSSMANN-FOLD SUPERFAMILY PROTEIN-RELATED"/>
    <property type="match status" value="1"/>
</dbReference>
<dbReference type="Pfam" id="PF22725">
    <property type="entry name" value="GFO_IDH_MocA_C3"/>
    <property type="match status" value="1"/>
</dbReference>
<dbReference type="GO" id="GO:0000166">
    <property type="term" value="F:nucleotide binding"/>
    <property type="evidence" value="ECO:0007669"/>
    <property type="project" value="InterPro"/>
</dbReference>
<keyword evidence="2 5" id="KW-0560">Oxidoreductase</keyword>
<dbReference type="EC" id="1.-.-.-" evidence="5"/>
<dbReference type="RefSeq" id="WP_128091341.1">
    <property type="nucleotide sequence ID" value="NZ_UARG01000017.1"/>
</dbReference>
<dbReference type="Gene3D" id="3.30.360.10">
    <property type="entry name" value="Dihydrodipicolinate Reductase, domain 2"/>
    <property type="match status" value="1"/>
</dbReference>
<dbReference type="InterPro" id="IPR000683">
    <property type="entry name" value="Gfo/Idh/MocA-like_OxRdtase_N"/>
</dbReference>
<evidence type="ECO:0000259" key="4">
    <source>
        <dbReference type="Pfam" id="PF22725"/>
    </source>
</evidence>
<feature type="domain" description="GFO/IDH/MocA-like oxidoreductase" evidence="4">
    <location>
        <begin position="126"/>
        <end position="244"/>
    </location>
</feature>
<dbReference type="GO" id="GO:0016491">
    <property type="term" value="F:oxidoreductase activity"/>
    <property type="evidence" value="ECO:0007669"/>
    <property type="project" value="UniProtKB-KW"/>
</dbReference>
<accession>A0A2X2RA22</accession>
<dbReference type="SUPFAM" id="SSF55347">
    <property type="entry name" value="Glyceraldehyde-3-phosphate dehydrogenase-like, C-terminal domain"/>
    <property type="match status" value="1"/>
</dbReference>
<sequence>MKVLIIGLGSIALKHIKALQELYPSVVIYALRRKGEPSKGIKGVIEIFDMDEIAMETLSFILISNPTSVHYDTIQKVIRYKKPLFIEKPLFGSLSKEANDLVMEVGRQGIPTYVACNLRFLESIVKIKELLVGRRVNEVNVYCGSYLPDWRPNVDFRKVYSANKEMGGGVHVDLIHELDYVYWLFGAPTRTQSFFSNKSSLNITAYDYANYLWEYDDFSVSVVLNYYRRDSKRTLEVLTEEGTYLVDLLKNTILYNDKLVFQSSQLSLQTYTAQMQFFVEEILNKQTKFNTIVEGYKVLELCLQE</sequence>
<evidence type="ECO:0000313" key="6">
    <source>
        <dbReference type="Proteomes" id="UP000249891"/>
    </source>
</evidence>
<organism evidence="5 6">
    <name type="scientific">Capnocytophaga ochracea</name>
    <dbReference type="NCBI Taxonomy" id="1018"/>
    <lineage>
        <taxon>Bacteria</taxon>
        <taxon>Pseudomonadati</taxon>
        <taxon>Bacteroidota</taxon>
        <taxon>Flavobacteriia</taxon>
        <taxon>Flavobacteriales</taxon>
        <taxon>Flavobacteriaceae</taxon>
        <taxon>Capnocytophaga</taxon>
    </lineage>
</organism>
<dbReference type="InterPro" id="IPR055170">
    <property type="entry name" value="GFO_IDH_MocA-like_dom"/>
</dbReference>
<dbReference type="Gene3D" id="3.40.50.720">
    <property type="entry name" value="NAD(P)-binding Rossmann-like Domain"/>
    <property type="match status" value="1"/>
</dbReference>
<dbReference type="PANTHER" id="PTHR42840:SF3">
    <property type="entry name" value="BINDING ROSSMANN FOLD OXIDOREDUCTASE, PUTATIVE (AFU_ORTHOLOGUE AFUA_2G10240)-RELATED"/>
    <property type="match status" value="1"/>
</dbReference>
<dbReference type="SUPFAM" id="SSF51735">
    <property type="entry name" value="NAD(P)-binding Rossmann-fold domains"/>
    <property type="match status" value="1"/>
</dbReference>
<reference evidence="5 6" key="1">
    <citation type="submission" date="2018-06" db="EMBL/GenBank/DDBJ databases">
        <authorList>
            <consortium name="Pathogen Informatics"/>
            <person name="Doyle S."/>
        </authorList>
    </citation>
    <scope>NUCLEOTIDE SEQUENCE [LARGE SCALE GENOMIC DNA]</scope>
    <source>
        <strain evidence="5 6">NCTC11546</strain>
    </source>
</reference>
<dbReference type="AlphaFoldDB" id="A0A2X2RA22"/>
<evidence type="ECO:0000259" key="3">
    <source>
        <dbReference type="Pfam" id="PF01408"/>
    </source>
</evidence>
<gene>
    <name evidence="5" type="primary">yvaA</name>
    <name evidence="5" type="ORF">NCTC11546_01272</name>
</gene>